<feature type="domain" description="Secretin/TonB short N-terminal" evidence="8">
    <location>
        <begin position="64"/>
        <end position="115"/>
    </location>
</feature>
<reference evidence="9" key="2">
    <citation type="journal article" date="2022" name="Sci. Total Environ.">
        <title>Prevalence, transmission, and molecular epidemiology of tet(X)-positive bacteria among humans, animals, and environmental niches in China: An epidemiological, and genomic-based study.</title>
        <authorList>
            <person name="Dong N."/>
            <person name="Zeng Y."/>
            <person name="Cai C."/>
            <person name="Sun C."/>
            <person name="Lu J."/>
            <person name="Liu C."/>
            <person name="Zhou H."/>
            <person name="Sun Q."/>
            <person name="Shu L."/>
            <person name="Wang H."/>
            <person name="Wang Y."/>
            <person name="Wang S."/>
            <person name="Wu C."/>
            <person name="Chan E.W."/>
            <person name="Chen G."/>
            <person name="Shen Z."/>
            <person name="Chen S."/>
            <person name="Zhang R."/>
        </authorList>
    </citation>
    <scope>NUCLEOTIDE SEQUENCE</scope>
    <source>
        <strain evidence="9">R1692</strain>
    </source>
</reference>
<dbReference type="InterPro" id="IPR023996">
    <property type="entry name" value="TonB-dep_OMP_SusC/RagA"/>
</dbReference>
<dbReference type="NCBIfam" id="TIGR04057">
    <property type="entry name" value="SusC_RagA_signa"/>
    <property type="match status" value="1"/>
</dbReference>
<gene>
    <name evidence="9" type="ORF">HX018_11445</name>
</gene>
<comment type="similarity">
    <text evidence="7">Belongs to the TonB-dependent receptor family.</text>
</comment>
<comment type="caution">
    <text evidence="9">The sequence shown here is derived from an EMBL/GenBank/DDBJ whole genome shotgun (WGS) entry which is preliminary data.</text>
</comment>
<dbReference type="Proteomes" id="UP001170954">
    <property type="component" value="Unassembled WGS sequence"/>
</dbReference>
<dbReference type="InterPro" id="IPR039426">
    <property type="entry name" value="TonB-dep_rcpt-like"/>
</dbReference>
<dbReference type="SUPFAM" id="SSF49464">
    <property type="entry name" value="Carboxypeptidase regulatory domain-like"/>
    <property type="match status" value="1"/>
</dbReference>
<protein>
    <submittedName>
        <fullName evidence="9">SusC/RagA family TonB-linked outer membrane protein</fullName>
    </submittedName>
</protein>
<dbReference type="InterPro" id="IPR012910">
    <property type="entry name" value="Plug_dom"/>
</dbReference>
<dbReference type="InterPro" id="IPR036942">
    <property type="entry name" value="Beta-barrel_TonB_sf"/>
</dbReference>
<comment type="subcellular location">
    <subcellularLocation>
        <location evidence="1 7">Cell outer membrane</location>
        <topology evidence="1 7">Multi-pass membrane protein</topology>
    </subcellularLocation>
</comment>
<evidence type="ECO:0000256" key="4">
    <source>
        <dbReference type="ARBA" id="ARBA00022692"/>
    </source>
</evidence>
<dbReference type="InterPro" id="IPR037066">
    <property type="entry name" value="Plug_dom_sf"/>
</dbReference>
<dbReference type="PROSITE" id="PS52016">
    <property type="entry name" value="TONB_DEPENDENT_REC_3"/>
    <property type="match status" value="1"/>
</dbReference>
<sequence length="1131" mass="126724">MKISLKTLFRGEFSLNKGGLKMGRTTILAALLLSSSLVSGQITIPRKTMSLQQALFQIRHQSGYDLFFDADMINQYPRISIELKDVPVDKAVESVLQNLPLDYQIKNKTISILPKKKTTTNERNQQQQSTKGVVVDAQGNPISGASIRLISDRKKATSTNSDGSFTFPGNIQNQEIEVSNVGYETRVIRVQGSTVRVVLESTDNRVEEVVVTGISARKKETFTGASASFNTEELKQVGNTNVIQSLKALDPSFLSMENNLAGSNPNALATIELRGQTSIATDALRDEFSEDPNQPLFILDGFPTTLRTITDMDINRIASVTILKDAASTAIYGSRASNGVIVIETIAPKPGELLINYSTDINIDAPDLRSYNMMNAAEKVEFERLSGRYTIHPRRDKYETQIELDALYAERLKNIARGVDSYWLSDPVQTAVSQRNSLMVNGGDGSLTYGIGGDYRKNNGAMKGSSRDTWGTRLNVDFRHKNFRASNMLYINGYSAQESNYGSFSNWVNTNPYYEKAPSSQPYLAIVSSGYSSEVEYISNPLYLSEIGSFDRTKNYAITNNTKIHWDINSNWTLNGALQIYKDDTEHNVFISPRHTQYRLINVLEKGRLTNSEMSRLNYTANASVVYHKVFAGKHSLNGQVHAEVFNSNANSAGFIAVGFPTFSTGAARYAYGYLENSRPQSSAIVERRNSLISTFNYSYDNKYNADFTFSYDGSTAFGVDNLYSPFFSGGLSWNLHKEQFFNDVAPAINLLRLRGNYGRTGNQNFTSYTSITTYDYESGYNFWGQGVNVSSLGNKKLKWQNTETISLGLDFAAWNSRLSGYVNAYRKFTDPLVVAVALPSSTSLSRYPINAGNLTVDGVEVYAKYAPIYKLQDRIIWTIGLMGSTYKQEYNDFNSILESMNSNLRQSKSLIQYRDGGDPADIWTVPSLGIDPATGNELFMKKDGTYSFQYDYNDAVVVGNSRPKLQGVFTSNLVYKGFSANVIVRYLYNQDVFNSALYNKVENISMQQLLNSNQDKRALYDRWKQVGDVSSYKRINLIDLGGEYSDLDSHPESTPMSSRFVQQENRLAIESISLGYDIRNTSWLNKIRMSNLKITGYMNDIGYFSTVKRERGIDYPYTRSFSLSLTANIK</sequence>
<keyword evidence="3 7" id="KW-1134">Transmembrane beta strand</keyword>
<dbReference type="Pfam" id="PF13715">
    <property type="entry name" value="CarbopepD_reg_2"/>
    <property type="match status" value="1"/>
</dbReference>
<dbReference type="EMBL" id="JACAGK010000031">
    <property type="protein sequence ID" value="MDM1048847.1"/>
    <property type="molecule type" value="Genomic_DNA"/>
</dbReference>
<evidence type="ECO:0000256" key="2">
    <source>
        <dbReference type="ARBA" id="ARBA00022448"/>
    </source>
</evidence>
<keyword evidence="2 7" id="KW-0813">Transport</keyword>
<evidence type="ECO:0000256" key="6">
    <source>
        <dbReference type="ARBA" id="ARBA00023237"/>
    </source>
</evidence>
<organism evidence="9 10">
    <name type="scientific">Sphingobacterium hotanense</name>
    <dbReference type="NCBI Taxonomy" id="649196"/>
    <lineage>
        <taxon>Bacteria</taxon>
        <taxon>Pseudomonadati</taxon>
        <taxon>Bacteroidota</taxon>
        <taxon>Sphingobacteriia</taxon>
        <taxon>Sphingobacteriales</taxon>
        <taxon>Sphingobacteriaceae</taxon>
        <taxon>Sphingobacterium</taxon>
    </lineage>
</organism>
<dbReference type="InterPro" id="IPR011662">
    <property type="entry name" value="Secretin/TonB_short_N"/>
</dbReference>
<evidence type="ECO:0000259" key="8">
    <source>
        <dbReference type="SMART" id="SM00965"/>
    </source>
</evidence>
<keyword evidence="5 7" id="KW-0472">Membrane</keyword>
<dbReference type="SUPFAM" id="SSF56935">
    <property type="entry name" value="Porins"/>
    <property type="match status" value="1"/>
</dbReference>
<dbReference type="Pfam" id="PF07715">
    <property type="entry name" value="Plug"/>
    <property type="match status" value="1"/>
</dbReference>
<dbReference type="NCBIfam" id="TIGR04056">
    <property type="entry name" value="OMP_RagA_SusC"/>
    <property type="match status" value="1"/>
</dbReference>
<name>A0ABT7NNP4_9SPHI</name>
<evidence type="ECO:0000256" key="3">
    <source>
        <dbReference type="ARBA" id="ARBA00022452"/>
    </source>
</evidence>
<accession>A0ABT7NNP4</accession>
<dbReference type="InterPro" id="IPR008969">
    <property type="entry name" value="CarboxyPept-like_regulatory"/>
</dbReference>
<evidence type="ECO:0000256" key="1">
    <source>
        <dbReference type="ARBA" id="ARBA00004571"/>
    </source>
</evidence>
<dbReference type="InterPro" id="IPR023997">
    <property type="entry name" value="TonB-dep_OMP_SusC/RagA_CS"/>
</dbReference>
<dbReference type="Gene3D" id="2.40.170.20">
    <property type="entry name" value="TonB-dependent receptor, beta-barrel domain"/>
    <property type="match status" value="1"/>
</dbReference>
<keyword evidence="4 7" id="KW-0812">Transmembrane</keyword>
<keyword evidence="6 7" id="KW-0998">Cell outer membrane</keyword>
<evidence type="ECO:0000313" key="10">
    <source>
        <dbReference type="Proteomes" id="UP001170954"/>
    </source>
</evidence>
<evidence type="ECO:0000256" key="7">
    <source>
        <dbReference type="PROSITE-ProRule" id="PRU01360"/>
    </source>
</evidence>
<dbReference type="Gene3D" id="2.60.40.1120">
    <property type="entry name" value="Carboxypeptidase-like, regulatory domain"/>
    <property type="match status" value="1"/>
</dbReference>
<evidence type="ECO:0000313" key="9">
    <source>
        <dbReference type="EMBL" id="MDM1048847.1"/>
    </source>
</evidence>
<evidence type="ECO:0000256" key="5">
    <source>
        <dbReference type="ARBA" id="ARBA00023136"/>
    </source>
</evidence>
<dbReference type="RefSeq" id="WP_286651503.1">
    <property type="nucleotide sequence ID" value="NZ_JACAGK010000031.1"/>
</dbReference>
<dbReference type="Pfam" id="PF07660">
    <property type="entry name" value="STN"/>
    <property type="match status" value="1"/>
</dbReference>
<dbReference type="Gene3D" id="2.170.130.10">
    <property type="entry name" value="TonB-dependent receptor, plug domain"/>
    <property type="match status" value="1"/>
</dbReference>
<dbReference type="SMART" id="SM00965">
    <property type="entry name" value="STN"/>
    <property type="match status" value="1"/>
</dbReference>
<proteinExistence type="inferred from homology"/>
<keyword evidence="10" id="KW-1185">Reference proteome</keyword>
<reference evidence="9" key="1">
    <citation type="submission" date="2020-06" db="EMBL/GenBank/DDBJ databases">
        <authorList>
            <person name="Dong N."/>
        </authorList>
    </citation>
    <scope>NUCLEOTIDE SEQUENCE</scope>
    <source>
        <strain evidence="9">R1692</strain>
    </source>
</reference>